<keyword evidence="2" id="KW-1185">Reference proteome</keyword>
<dbReference type="EMBL" id="JAUYZG010000021">
    <property type="protein sequence ID" value="KAK2874438.1"/>
    <property type="molecule type" value="Genomic_DNA"/>
</dbReference>
<evidence type="ECO:0000313" key="2">
    <source>
        <dbReference type="Proteomes" id="UP001187343"/>
    </source>
</evidence>
<name>A0AA88TMX9_9TELE</name>
<dbReference type="Proteomes" id="UP001187343">
    <property type="component" value="Unassembled WGS sequence"/>
</dbReference>
<reference evidence="1" key="1">
    <citation type="submission" date="2023-08" db="EMBL/GenBank/DDBJ databases">
        <title>Chromosome-level Genome Assembly of mud carp (Cirrhinus molitorella).</title>
        <authorList>
            <person name="Liu H."/>
        </authorList>
    </citation>
    <scope>NUCLEOTIDE SEQUENCE</scope>
    <source>
        <strain evidence="1">Prfri</strain>
        <tissue evidence="1">Muscle</tissue>
    </source>
</reference>
<proteinExistence type="predicted"/>
<sequence>MEPVDSDRVFIRLCSPVGTPYVFNERLCRYPPLSSLGSGAINTLSGDTKPLLENYWNLPLAVLWLFPRGLDERWPHDLDRSRTSPRKMRAKG</sequence>
<comment type="caution">
    <text evidence="1">The sequence shown here is derived from an EMBL/GenBank/DDBJ whole genome shotgun (WGS) entry which is preliminary data.</text>
</comment>
<organism evidence="1 2">
    <name type="scientific">Cirrhinus molitorella</name>
    <name type="common">mud carp</name>
    <dbReference type="NCBI Taxonomy" id="172907"/>
    <lineage>
        <taxon>Eukaryota</taxon>
        <taxon>Metazoa</taxon>
        <taxon>Chordata</taxon>
        <taxon>Craniata</taxon>
        <taxon>Vertebrata</taxon>
        <taxon>Euteleostomi</taxon>
        <taxon>Actinopterygii</taxon>
        <taxon>Neopterygii</taxon>
        <taxon>Teleostei</taxon>
        <taxon>Ostariophysi</taxon>
        <taxon>Cypriniformes</taxon>
        <taxon>Cyprinidae</taxon>
        <taxon>Labeoninae</taxon>
        <taxon>Labeonini</taxon>
        <taxon>Cirrhinus</taxon>
    </lineage>
</organism>
<dbReference type="AlphaFoldDB" id="A0AA88TMX9"/>
<protein>
    <submittedName>
        <fullName evidence="1">Uncharacterized protein</fullName>
    </submittedName>
</protein>
<gene>
    <name evidence="1" type="ORF">Q8A67_021591</name>
</gene>
<evidence type="ECO:0000313" key="1">
    <source>
        <dbReference type="EMBL" id="KAK2874438.1"/>
    </source>
</evidence>
<accession>A0AA88TMX9</accession>